<dbReference type="InterPro" id="IPR011335">
    <property type="entry name" value="Restrct_endonuc-II-like"/>
</dbReference>
<organism evidence="3 4">
    <name type="scientific">Streptomyces rameus</name>
    <dbReference type="NCBI Taxonomy" id="68261"/>
    <lineage>
        <taxon>Bacteria</taxon>
        <taxon>Bacillati</taxon>
        <taxon>Actinomycetota</taxon>
        <taxon>Actinomycetes</taxon>
        <taxon>Kitasatosporales</taxon>
        <taxon>Streptomycetaceae</taxon>
        <taxon>Streptomyces</taxon>
    </lineage>
</organism>
<accession>A0ABP6N547</accession>
<dbReference type="GO" id="GO:0004519">
    <property type="term" value="F:endonuclease activity"/>
    <property type="evidence" value="ECO:0007669"/>
    <property type="project" value="UniProtKB-KW"/>
</dbReference>
<evidence type="ECO:0000313" key="3">
    <source>
        <dbReference type="EMBL" id="GAA3136346.1"/>
    </source>
</evidence>
<dbReference type="EMBL" id="BAAAVM010000027">
    <property type="protein sequence ID" value="GAA3136346.1"/>
    <property type="molecule type" value="Genomic_DNA"/>
</dbReference>
<keyword evidence="1" id="KW-1133">Transmembrane helix</keyword>
<dbReference type="PANTHER" id="PTHR30015">
    <property type="entry name" value="MRR RESTRICTION SYSTEM PROTEIN"/>
    <property type="match status" value="1"/>
</dbReference>
<dbReference type="InterPro" id="IPR007560">
    <property type="entry name" value="Restrct_endonuc_IV_Mrr"/>
</dbReference>
<dbReference type="SUPFAM" id="SSF52980">
    <property type="entry name" value="Restriction endonuclease-like"/>
    <property type="match status" value="1"/>
</dbReference>
<feature type="domain" description="Restriction endonuclease type IV Mrr" evidence="2">
    <location>
        <begin position="168"/>
        <end position="279"/>
    </location>
</feature>
<dbReference type="Pfam" id="PF04471">
    <property type="entry name" value="Mrr_cat"/>
    <property type="match status" value="1"/>
</dbReference>
<keyword evidence="4" id="KW-1185">Reference proteome</keyword>
<sequence>MTIPVRPVRRPERHRRFDLGTTTMFFLLLAIILCVVAFLARTAVGIVERRPPWAVVLVVLGVAGALKFRSGWRRRTAGRYARRAALALEEAAEKASDSLRLTAADEAVAVAGAGAMGGPIGATAPAGPGPGRAPADVLPPEPVQDTVPLAPCCEGLDTCPDHGADYAELDPDGFEQAVAELCLHHGCREAEVVGGAGDLGADVVAVTGDGRRVVIQCKQYGDAHKVGSQDMQRFGGTCFTIHEADVAAVVTTSDFTAPALEYARQCGIVCVNGDALDAWREGTGPGPWDGAAIAL</sequence>
<dbReference type="RefSeq" id="WP_345049745.1">
    <property type="nucleotide sequence ID" value="NZ_BAAAVM010000027.1"/>
</dbReference>
<keyword evidence="1" id="KW-0472">Membrane</keyword>
<protein>
    <submittedName>
        <fullName evidence="3">Restriction endonuclease</fullName>
    </submittedName>
</protein>
<name>A0ABP6N547_9ACTN</name>
<feature type="transmembrane region" description="Helical" evidence="1">
    <location>
        <begin position="52"/>
        <end position="69"/>
    </location>
</feature>
<dbReference type="InterPro" id="IPR011856">
    <property type="entry name" value="tRNA_endonuc-like_dom_sf"/>
</dbReference>
<reference evidence="4" key="1">
    <citation type="journal article" date="2019" name="Int. J. Syst. Evol. Microbiol.">
        <title>The Global Catalogue of Microorganisms (GCM) 10K type strain sequencing project: providing services to taxonomists for standard genome sequencing and annotation.</title>
        <authorList>
            <consortium name="The Broad Institute Genomics Platform"/>
            <consortium name="The Broad Institute Genome Sequencing Center for Infectious Disease"/>
            <person name="Wu L."/>
            <person name="Ma J."/>
        </authorList>
    </citation>
    <scope>NUCLEOTIDE SEQUENCE [LARGE SCALE GENOMIC DNA]</scope>
    <source>
        <strain evidence="4">JCM 11574</strain>
    </source>
</reference>
<feature type="transmembrane region" description="Helical" evidence="1">
    <location>
        <begin position="21"/>
        <end position="40"/>
    </location>
</feature>
<keyword evidence="1" id="KW-0812">Transmembrane</keyword>
<evidence type="ECO:0000256" key="1">
    <source>
        <dbReference type="SAM" id="Phobius"/>
    </source>
</evidence>
<dbReference type="PANTHER" id="PTHR30015:SF6">
    <property type="entry name" value="SLL1429 PROTEIN"/>
    <property type="match status" value="1"/>
</dbReference>
<comment type="caution">
    <text evidence="3">The sequence shown here is derived from an EMBL/GenBank/DDBJ whole genome shotgun (WGS) entry which is preliminary data.</text>
</comment>
<evidence type="ECO:0000259" key="2">
    <source>
        <dbReference type="Pfam" id="PF04471"/>
    </source>
</evidence>
<gene>
    <name evidence="3" type="ORF">GCM10010521_23120</name>
</gene>
<dbReference type="InterPro" id="IPR052906">
    <property type="entry name" value="Type_IV_Methyl-Rstrct_Enzyme"/>
</dbReference>
<dbReference type="Proteomes" id="UP001500893">
    <property type="component" value="Unassembled WGS sequence"/>
</dbReference>
<dbReference type="Gene3D" id="3.40.1350.10">
    <property type="match status" value="1"/>
</dbReference>
<keyword evidence="3" id="KW-0255">Endonuclease</keyword>
<evidence type="ECO:0000313" key="4">
    <source>
        <dbReference type="Proteomes" id="UP001500893"/>
    </source>
</evidence>
<keyword evidence="3" id="KW-0378">Hydrolase</keyword>
<proteinExistence type="predicted"/>
<keyword evidence="3" id="KW-0540">Nuclease</keyword>